<feature type="transmembrane region" description="Helical" evidence="1">
    <location>
        <begin position="13"/>
        <end position="31"/>
    </location>
</feature>
<comment type="caution">
    <text evidence="2">The sequence shown here is derived from an EMBL/GenBank/DDBJ whole genome shotgun (WGS) entry which is preliminary data.</text>
</comment>
<evidence type="ECO:0000256" key="1">
    <source>
        <dbReference type="SAM" id="Phobius"/>
    </source>
</evidence>
<organism evidence="2 3">
    <name type="scientific">Desmospora profundinema</name>
    <dbReference type="NCBI Taxonomy" id="1571184"/>
    <lineage>
        <taxon>Bacteria</taxon>
        <taxon>Bacillati</taxon>
        <taxon>Bacillota</taxon>
        <taxon>Bacilli</taxon>
        <taxon>Bacillales</taxon>
        <taxon>Thermoactinomycetaceae</taxon>
        <taxon>Desmospora</taxon>
    </lineage>
</organism>
<keyword evidence="1" id="KW-1133">Transmembrane helix</keyword>
<keyword evidence="3" id="KW-1185">Reference proteome</keyword>
<accession>A0ABU1INE3</accession>
<feature type="transmembrane region" description="Helical" evidence="1">
    <location>
        <begin position="37"/>
        <end position="56"/>
    </location>
</feature>
<feature type="transmembrane region" description="Helical" evidence="1">
    <location>
        <begin position="68"/>
        <end position="86"/>
    </location>
</feature>
<dbReference type="Proteomes" id="UP001185012">
    <property type="component" value="Unassembled WGS sequence"/>
</dbReference>
<proteinExistence type="predicted"/>
<sequence>MVNNKKNTGKAKTLIKVIVITLLVILFFISVATDSMLWVDIGVILAAIALCIFGIMDLKADRDRKGSIFIIIAGSVCALTIFVRLIV</sequence>
<name>A0ABU1INE3_9BACL</name>
<protein>
    <submittedName>
        <fullName evidence="2">Protein-S-isoprenylcysteine O-methyltransferase Ste14</fullName>
    </submittedName>
</protein>
<reference evidence="2 3" key="1">
    <citation type="submission" date="2023-07" db="EMBL/GenBank/DDBJ databases">
        <title>Genomic Encyclopedia of Type Strains, Phase IV (KMG-IV): sequencing the most valuable type-strain genomes for metagenomic binning, comparative biology and taxonomic classification.</title>
        <authorList>
            <person name="Goeker M."/>
        </authorList>
    </citation>
    <scope>NUCLEOTIDE SEQUENCE [LARGE SCALE GENOMIC DNA]</scope>
    <source>
        <strain evidence="2 3">DSM 45903</strain>
    </source>
</reference>
<evidence type="ECO:0000313" key="3">
    <source>
        <dbReference type="Proteomes" id="UP001185012"/>
    </source>
</evidence>
<keyword evidence="1" id="KW-0812">Transmembrane</keyword>
<gene>
    <name evidence="2" type="ORF">JOE21_002307</name>
</gene>
<keyword evidence="1" id="KW-0472">Membrane</keyword>
<dbReference type="EMBL" id="JAVDQG010000004">
    <property type="protein sequence ID" value="MDR6226301.1"/>
    <property type="molecule type" value="Genomic_DNA"/>
</dbReference>
<evidence type="ECO:0000313" key="2">
    <source>
        <dbReference type="EMBL" id="MDR6226301.1"/>
    </source>
</evidence>